<proteinExistence type="predicted"/>
<feature type="region of interest" description="Disordered" evidence="1">
    <location>
        <begin position="126"/>
        <end position="152"/>
    </location>
</feature>
<comment type="caution">
    <text evidence="3">The sequence shown here is derived from an EMBL/GenBank/DDBJ whole genome shotgun (WGS) entry which is preliminary data.</text>
</comment>
<keyword evidence="2" id="KW-1133">Transmembrane helix</keyword>
<keyword evidence="4" id="KW-1185">Reference proteome</keyword>
<feature type="compositionally biased region" description="Basic and acidic residues" evidence="1">
    <location>
        <begin position="96"/>
        <end position="106"/>
    </location>
</feature>
<evidence type="ECO:0000256" key="1">
    <source>
        <dbReference type="SAM" id="MobiDB-lite"/>
    </source>
</evidence>
<dbReference type="AlphaFoldDB" id="A0AAE1N1Q7"/>
<accession>A0AAE1N1Q7</accession>
<feature type="region of interest" description="Disordered" evidence="1">
    <location>
        <begin position="86"/>
        <end position="106"/>
    </location>
</feature>
<reference evidence="3" key="1">
    <citation type="submission" date="2023-10" db="EMBL/GenBank/DDBJ databases">
        <title>Chromosome-level genome of the transformable northern wattle, Acacia crassicarpa.</title>
        <authorList>
            <person name="Massaro I."/>
            <person name="Sinha N.R."/>
            <person name="Poethig S."/>
            <person name="Leichty A.R."/>
        </authorList>
    </citation>
    <scope>NUCLEOTIDE SEQUENCE</scope>
    <source>
        <strain evidence="3">Acra3RX</strain>
        <tissue evidence="3">Leaf</tissue>
    </source>
</reference>
<keyword evidence="2" id="KW-0812">Transmembrane</keyword>
<protein>
    <submittedName>
        <fullName evidence="3">Uncharacterized protein</fullName>
    </submittedName>
</protein>
<evidence type="ECO:0000256" key="2">
    <source>
        <dbReference type="SAM" id="Phobius"/>
    </source>
</evidence>
<sequence>MKRHKSELPNSRRFRLSHFLIAIGVLYLIFISCEFSQFLKIVSQLSGDKSYAALDETAVGGYNDSDLSKPLFSSVYKDVFHWSLEDNEDQDAPSRPNKEPMKDALENVKQIPQRYGRITGEILRRQNRTSDLSHGGSSIIEGKPEVIISESK</sequence>
<evidence type="ECO:0000313" key="3">
    <source>
        <dbReference type="EMBL" id="KAK4281409.1"/>
    </source>
</evidence>
<keyword evidence="2" id="KW-0472">Membrane</keyword>
<gene>
    <name evidence="3" type="ORF">QN277_012904</name>
</gene>
<dbReference type="Proteomes" id="UP001293593">
    <property type="component" value="Unassembled WGS sequence"/>
</dbReference>
<evidence type="ECO:0000313" key="4">
    <source>
        <dbReference type="Proteomes" id="UP001293593"/>
    </source>
</evidence>
<dbReference type="EMBL" id="JAWXYG010000002">
    <property type="protein sequence ID" value="KAK4281409.1"/>
    <property type="molecule type" value="Genomic_DNA"/>
</dbReference>
<dbReference type="PROSITE" id="PS51257">
    <property type="entry name" value="PROKAR_LIPOPROTEIN"/>
    <property type="match status" value="1"/>
</dbReference>
<feature type="transmembrane region" description="Helical" evidence="2">
    <location>
        <begin position="20"/>
        <end position="39"/>
    </location>
</feature>
<name>A0AAE1N1Q7_9FABA</name>
<organism evidence="3 4">
    <name type="scientific">Acacia crassicarpa</name>
    <name type="common">northern wattle</name>
    <dbReference type="NCBI Taxonomy" id="499986"/>
    <lineage>
        <taxon>Eukaryota</taxon>
        <taxon>Viridiplantae</taxon>
        <taxon>Streptophyta</taxon>
        <taxon>Embryophyta</taxon>
        <taxon>Tracheophyta</taxon>
        <taxon>Spermatophyta</taxon>
        <taxon>Magnoliopsida</taxon>
        <taxon>eudicotyledons</taxon>
        <taxon>Gunneridae</taxon>
        <taxon>Pentapetalae</taxon>
        <taxon>rosids</taxon>
        <taxon>fabids</taxon>
        <taxon>Fabales</taxon>
        <taxon>Fabaceae</taxon>
        <taxon>Caesalpinioideae</taxon>
        <taxon>mimosoid clade</taxon>
        <taxon>Acacieae</taxon>
        <taxon>Acacia</taxon>
    </lineage>
</organism>